<name>A0A211ZQ83_9PROT</name>
<evidence type="ECO:0000313" key="2">
    <source>
        <dbReference type="EMBL" id="OWJ67438.1"/>
    </source>
</evidence>
<organism evidence="2 3">
    <name type="scientific">Inquilinus limosus</name>
    <dbReference type="NCBI Taxonomy" id="171674"/>
    <lineage>
        <taxon>Bacteria</taxon>
        <taxon>Pseudomonadati</taxon>
        <taxon>Pseudomonadota</taxon>
        <taxon>Alphaproteobacteria</taxon>
        <taxon>Rhodospirillales</taxon>
        <taxon>Rhodospirillaceae</taxon>
        <taxon>Inquilinus</taxon>
    </lineage>
</organism>
<feature type="region of interest" description="Disordered" evidence="1">
    <location>
        <begin position="60"/>
        <end position="88"/>
    </location>
</feature>
<dbReference type="RefSeq" id="WP_088150780.1">
    <property type="nucleotide sequence ID" value="NZ_NHON01000013.1"/>
</dbReference>
<evidence type="ECO:0000313" key="3">
    <source>
        <dbReference type="Proteomes" id="UP000196655"/>
    </source>
</evidence>
<reference evidence="3" key="1">
    <citation type="submission" date="2017-05" db="EMBL/GenBank/DDBJ databases">
        <authorList>
            <person name="Macchi M."/>
            <person name="Festa S."/>
            <person name="Coppotelli B.M."/>
            <person name="Morelli I.S."/>
        </authorList>
    </citation>
    <scope>NUCLEOTIDE SEQUENCE [LARGE SCALE GENOMIC DNA]</scope>
    <source>
        <strain evidence="3">I</strain>
    </source>
</reference>
<gene>
    <name evidence="2" type="ORF">BWR60_09540</name>
</gene>
<protein>
    <submittedName>
        <fullName evidence="2">Uncharacterized protein</fullName>
    </submittedName>
</protein>
<dbReference type="Proteomes" id="UP000196655">
    <property type="component" value="Unassembled WGS sequence"/>
</dbReference>
<dbReference type="AlphaFoldDB" id="A0A211ZQ83"/>
<sequence length="88" mass="8943">MLYDVTGATFELLDLNGDGIADTKKAVAQTVTVEAASGDEAAALAMAQGLQVVTGVNVASRDAEDAPSATADATEPVKRAPGRPRKVD</sequence>
<dbReference type="EMBL" id="NHON01000013">
    <property type="protein sequence ID" value="OWJ67438.1"/>
    <property type="molecule type" value="Genomic_DNA"/>
</dbReference>
<proteinExistence type="predicted"/>
<evidence type="ECO:0000256" key="1">
    <source>
        <dbReference type="SAM" id="MobiDB-lite"/>
    </source>
</evidence>
<comment type="caution">
    <text evidence="2">The sequence shown here is derived from an EMBL/GenBank/DDBJ whole genome shotgun (WGS) entry which is preliminary data.</text>
</comment>
<keyword evidence="3" id="KW-1185">Reference proteome</keyword>
<accession>A0A211ZQ83</accession>